<dbReference type="AlphaFoldDB" id="A0A384J8K1"/>
<dbReference type="Gene3D" id="3.40.50.300">
    <property type="entry name" value="P-loop containing nucleotide triphosphate hydrolases"/>
    <property type="match status" value="1"/>
</dbReference>
<name>A0A384J8K1_BOTFB</name>
<dbReference type="VEuPathDB" id="FungiDB:Bcin02g02860"/>
<dbReference type="RefSeq" id="XP_024546975.1">
    <property type="nucleotide sequence ID" value="XM_024691205.1"/>
</dbReference>
<keyword evidence="2" id="KW-1185">Reference proteome</keyword>
<dbReference type="SUPFAM" id="SSF52540">
    <property type="entry name" value="P-loop containing nucleoside triphosphate hydrolases"/>
    <property type="match status" value="1"/>
</dbReference>
<reference evidence="1 2" key="1">
    <citation type="journal article" date="2011" name="PLoS Genet.">
        <title>Genomic analysis of the necrotrophic fungal pathogens Sclerotinia sclerotiorum and Botrytis cinerea.</title>
        <authorList>
            <person name="Amselem J."/>
            <person name="Cuomo C.A."/>
            <person name="van Kan J.A."/>
            <person name="Viaud M."/>
            <person name="Benito E.P."/>
            <person name="Couloux A."/>
            <person name="Coutinho P.M."/>
            <person name="de Vries R.P."/>
            <person name="Dyer P.S."/>
            <person name="Fillinger S."/>
            <person name="Fournier E."/>
            <person name="Gout L."/>
            <person name="Hahn M."/>
            <person name="Kohn L."/>
            <person name="Lapalu N."/>
            <person name="Plummer K.M."/>
            <person name="Pradier J.M."/>
            <person name="Quevillon E."/>
            <person name="Sharon A."/>
            <person name="Simon A."/>
            <person name="ten Have A."/>
            <person name="Tudzynski B."/>
            <person name="Tudzynski P."/>
            <person name="Wincker P."/>
            <person name="Andrew M."/>
            <person name="Anthouard V."/>
            <person name="Beever R.E."/>
            <person name="Beffa R."/>
            <person name="Benoit I."/>
            <person name="Bouzid O."/>
            <person name="Brault B."/>
            <person name="Chen Z."/>
            <person name="Choquer M."/>
            <person name="Collemare J."/>
            <person name="Cotton P."/>
            <person name="Danchin E.G."/>
            <person name="Da Silva C."/>
            <person name="Gautier A."/>
            <person name="Giraud C."/>
            <person name="Giraud T."/>
            <person name="Gonzalez C."/>
            <person name="Grossetete S."/>
            <person name="Guldener U."/>
            <person name="Henrissat B."/>
            <person name="Howlett B.J."/>
            <person name="Kodira C."/>
            <person name="Kretschmer M."/>
            <person name="Lappartient A."/>
            <person name="Leroch M."/>
            <person name="Levis C."/>
            <person name="Mauceli E."/>
            <person name="Neuveglise C."/>
            <person name="Oeser B."/>
            <person name="Pearson M."/>
            <person name="Poulain J."/>
            <person name="Poussereau N."/>
            <person name="Quesneville H."/>
            <person name="Rascle C."/>
            <person name="Schumacher J."/>
            <person name="Segurens B."/>
            <person name="Sexton A."/>
            <person name="Silva E."/>
            <person name="Sirven C."/>
            <person name="Soanes D.M."/>
            <person name="Talbot N.J."/>
            <person name="Templeton M."/>
            <person name="Yandava C."/>
            <person name="Yarden O."/>
            <person name="Zeng Q."/>
            <person name="Rollins J.A."/>
            <person name="Lebrun M.H."/>
            <person name="Dickman M."/>
        </authorList>
    </citation>
    <scope>NUCLEOTIDE SEQUENCE [LARGE SCALE GENOMIC DNA]</scope>
    <source>
        <strain evidence="1 2">B05.10</strain>
    </source>
</reference>
<proteinExistence type="predicted"/>
<reference evidence="1 2" key="2">
    <citation type="journal article" date="2012" name="Eukaryot. Cell">
        <title>Genome update of Botrytis cinerea strains B05.10 and T4.</title>
        <authorList>
            <person name="Staats M."/>
            <person name="van Kan J.A."/>
        </authorList>
    </citation>
    <scope>NUCLEOTIDE SEQUENCE [LARGE SCALE GENOMIC DNA]</scope>
    <source>
        <strain evidence="1 2">B05.10</strain>
    </source>
</reference>
<protein>
    <submittedName>
        <fullName evidence="1">Uncharacterized protein</fullName>
    </submittedName>
</protein>
<organism evidence="1 2">
    <name type="scientific">Botryotinia fuckeliana (strain B05.10)</name>
    <name type="common">Noble rot fungus</name>
    <name type="synonym">Botrytis cinerea</name>
    <dbReference type="NCBI Taxonomy" id="332648"/>
    <lineage>
        <taxon>Eukaryota</taxon>
        <taxon>Fungi</taxon>
        <taxon>Dikarya</taxon>
        <taxon>Ascomycota</taxon>
        <taxon>Pezizomycotina</taxon>
        <taxon>Leotiomycetes</taxon>
        <taxon>Helotiales</taxon>
        <taxon>Sclerotiniaceae</taxon>
        <taxon>Botrytis</taxon>
    </lineage>
</organism>
<evidence type="ECO:0000313" key="1">
    <source>
        <dbReference type="EMBL" id="ATZ46946.1"/>
    </source>
</evidence>
<dbReference type="InterPro" id="IPR027417">
    <property type="entry name" value="P-loop_NTPase"/>
</dbReference>
<dbReference type="Proteomes" id="UP000001798">
    <property type="component" value="Chromosome 2"/>
</dbReference>
<accession>A0A384J8K1</accession>
<gene>
    <name evidence="1" type="ORF">BCIN_02g02860</name>
</gene>
<dbReference type="EMBL" id="CP009806">
    <property type="protein sequence ID" value="ATZ46946.1"/>
    <property type="molecule type" value="Genomic_DNA"/>
</dbReference>
<sequence length="36" mass="3744">MRHASFGWGTESILRDVSFDIAAGQHVAVTGPVGCA</sequence>
<evidence type="ECO:0000313" key="2">
    <source>
        <dbReference type="Proteomes" id="UP000001798"/>
    </source>
</evidence>
<dbReference type="GeneID" id="5439445"/>
<reference evidence="1 2" key="3">
    <citation type="journal article" date="2017" name="Mol. Plant Pathol.">
        <title>A gapless genome sequence of the fungus Botrytis cinerea.</title>
        <authorList>
            <person name="Van Kan J.A."/>
            <person name="Stassen J.H."/>
            <person name="Mosbach A."/>
            <person name="Van Der Lee T.A."/>
            <person name="Faino L."/>
            <person name="Farmer A.D."/>
            <person name="Papasotiriou D.G."/>
            <person name="Zhou S."/>
            <person name="Seidl M.F."/>
            <person name="Cottam E."/>
            <person name="Edel D."/>
            <person name="Hahn M."/>
            <person name="Schwartz D.C."/>
            <person name="Dietrich R.A."/>
            <person name="Widdison S."/>
            <person name="Scalliet G."/>
        </authorList>
    </citation>
    <scope>NUCLEOTIDE SEQUENCE [LARGE SCALE GENOMIC DNA]</scope>
    <source>
        <strain evidence="1 2">B05.10</strain>
    </source>
</reference>